<dbReference type="Pfam" id="PF02141">
    <property type="entry name" value="DENN"/>
    <property type="match status" value="1"/>
</dbReference>
<dbReference type="OMA" id="EANLEHW"/>
<dbReference type="PANTHER" id="PTHR13677">
    <property type="entry name" value="LD41638P"/>
    <property type="match status" value="1"/>
</dbReference>
<organism evidence="4 5">
    <name type="scientific">Hyalella azteca</name>
    <name type="common">Amphipod</name>
    <dbReference type="NCBI Taxonomy" id="294128"/>
    <lineage>
        <taxon>Eukaryota</taxon>
        <taxon>Metazoa</taxon>
        <taxon>Ecdysozoa</taxon>
        <taxon>Arthropoda</taxon>
        <taxon>Crustacea</taxon>
        <taxon>Multicrustacea</taxon>
        <taxon>Malacostraca</taxon>
        <taxon>Eumalacostraca</taxon>
        <taxon>Peracarida</taxon>
        <taxon>Amphipoda</taxon>
        <taxon>Senticaudata</taxon>
        <taxon>Talitrida</taxon>
        <taxon>Talitroidea</taxon>
        <taxon>Hyalellidae</taxon>
        <taxon>Hyalella</taxon>
    </lineage>
</organism>
<dbReference type="KEGG" id="hazt:108673354"/>
<dbReference type="GeneID" id="108673354"/>
<evidence type="ECO:0000256" key="2">
    <source>
        <dbReference type="SAM" id="MobiDB-lite"/>
    </source>
</evidence>
<dbReference type="Proteomes" id="UP000694843">
    <property type="component" value="Unplaced"/>
</dbReference>
<dbReference type="AlphaFoldDB" id="A0A8B7NSH0"/>
<dbReference type="InterPro" id="IPR037516">
    <property type="entry name" value="Tripartite_DENN"/>
</dbReference>
<dbReference type="PROSITE" id="PS50211">
    <property type="entry name" value="DENN"/>
    <property type="match status" value="1"/>
</dbReference>
<gene>
    <name evidence="5" type="primary">LOC108673354</name>
</gene>
<evidence type="ECO:0000259" key="3">
    <source>
        <dbReference type="PROSITE" id="PS50211"/>
    </source>
</evidence>
<name>A0A8B7NSH0_HYAAZ</name>
<dbReference type="GO" id="GO:0055037">
    <property type="term" value="C:recycling endosome"/>
    <property type="evidence" value="ECO:0007669"/>
    <property type="project" value="TreeGrafter"/>
</dbReference>
<accession>A0A8B7NSH0</accession>
<feature type="region of interest" description="Disordered" evidence="2">
    <location>
        <begin position="608"/>
        <end position="670"/>
    </location>
</feature>
<feature type="domain" description="UDENN" evidence="3">
    <location>
        <begin position="1"/>
        <end position="431"/>
    </location>
</feature>
<dbReference type="OrthoDB" id="10265409at2759"/>
<dbReference type="RefSeq" id="XP_018016658.1">
    <property type="nucleotide sequence ID" value="XM_018161169.2"/>
</dbReference>
<proteinExistence type="inferred from homology"/>
<dbReference type="InterPro" id="IPR001194">
    <property type="entry name" value="cDENN_dom"/>
</dbReference>
<dbReference type="GO" id="GO:0005085">
    <property type="term" value="F:guanyl-nucleotide exchange factor activity"/>
    <property type="evidence" value="ECO:0007669"/>
    <property type="project" value="InterPro"/>
</dbReference>
<feature type="region of interest" description="Disordered" evidence="2">
    <location>
        <begin position="552"/>
        <end position="574"/>
    </location>
</feature>
<evidence type="ECO:0000256" key="1">
    <source>
        <dbReference type="ARBA" id="ARBA00007159"/>
    </source>
</evidence>
<comment type="similarity">
    <text evidence="1">Belongs to the DENND6 family.</text>
</comment>
<sequence>MIYPGDRVLTESERSNVCYLSFPDSNSGVMGNVQFSFRIRSSACTAAALPPALLHYTTTCPPPDQIDEGYMYGYVYFRQVKDKTLKRGYFQKSVVVLSVLPLVGLFTRVLEVLAPEYFDCGAASIEAACHNLDQWPPPVPGEALALPLLGQVLHTRLPCTADKPAFLVAPISPSLNVPTPNQVQVFRVLSGLVCQVQLLWELVLTAEPLVVMAATPTTASNTVHALRSLIAPLKYSGDFRPFFTIHDSEFKEYTTRTTAPPNVMLGVTNPFFAKTLHHWPHVVRPLEEPLNGSPSKSKGGRKQLRCLDHKPGVYTKFRPHLQPDKSLSKVVMRGVQTNRPMEVQSALLRRHLLELTQSFMIPLERYVASLMPLHRNISPYKGTPSLRPFNPDEFLATLETAGPQLTSGIKGDWEGLYRRFFRCVNFSVWFNARYREISEKLTALHLQALSEADLESWMLSHGEVEKVDLILRVRHKLSAARTLAAVEDNTITKLEAQLNTLLSSIPDDLRRVLVASHSDERCSECHSHYTDPSDDCPSPEHRQRASEYCGAAPALPTEDGLSLTTDRNPNLNSGRRMLTEEEDAVLRASLRNCSIEVAVKAEEYIGDSGTDLNTTINDDADEPNECLSPGKTKAEKEAFNTEELGNYQRQSEGDALKTMSAEESSELRQS</sequence>
<keyword evidence="4" id="KW-1185">Reference proteome</keyword>
<protein>
    <submittedName>
        <fullName evidence="5">Protein DENND6A</fullName>
    </submittedName>
</protein>
<evidence type="ECO:0000313" key="4">
    <source>
        <dbReference type="Proteomes" id="UP000694843"/>
    </source>
</evidence>
<reference evidence="5" key="1">
    <citation type="submission" date="2025-08" db="UniProtKB">
        <authorList>
            <consortium name="RefSeq"/>
        </authorList>
    </citation>
    <scope>IDENTIFICATION</scope>
    <source>
        <tissue evidence="5">Whole organism</tissue>
    </source>
</reference>
<dbReference type="InterPro" id="IPR024224">
    <property type="entry name" value="DENND6"/>
</dbReference>
<evidence type="ECO:0000313" key="5">
    <source>
        <dbReference type="RefSeq" id="XP_018016658.1"/>
    </source>
</evidence>
<feature type="compositionally biased region" description="Polar residues" evidence="2">
    <location>
        <begin position="562"/>
        <end position="573"/>
    </location>
</feature>
<dbReference type="PANTHER" id="PTHR13677:SF0">
    <property type="entry name" value="LD41638P"/>
    <property type="match status" value="1"/>
</dbReference>